<organism evidence="1 2">
    <name type="scientific">Mycolicibacterium cosmeticum</name>
    <dbReference type="NCBI Taxonomy" id="258533"/>
    <lineage>
        <taxon>Bacteria</taxon>
        <taxon>Bacillati</taxon>
        <taxon>Actinomycetota</taxon>
        <taxon>Actinomycetes</taxon>
        <taxon>Mycobacteriales</taxon>
        <taxon>Mycobacteriaceae</taxon>
        <taxon>Mycolicibacterium</taxon>
    </lineage>
</organism>
<reference evidence="1" key="2">
    <citation type="submission" date="2014-03" db="EMBL/GenBank/DDBJ databases">
        <authorList>
            <person name="Urmite Genomes"/>
        </authorList>
    </citation>
    <scope>NUCLEOTIDE SEQUENCE</scope>
    <source>
        <strain evidence="1">DSM 44829</strain>
    </source>
</reference>
<proteinExistence type="predicted"/>
<reference evidence="1" key="1">
    <citation type="submission" date="2014-03" db="EMBL/GenBank/DDBJ databases">
        <title>Draft Genome Sequence of Mycobacterium cosmeticum DSM 44829.</title>
        <authorList>
            <person name="Croce O."/>
            <person name="Robert C."/>
            <person name="Raoult D."/>
            <person name="Drancourt M."/>
        </authorList>
    </citation>
    <scope>NUCLEOTIDE SEQUENCE [LARGE SCALE GENOMIC DNA]</scope>
    <source>
        <strain evidence="1">DSM 44829</strain>
    </source>
</reference>
<evidence type="ECO:0000313" key="2">
    <source>
        <dbReference type="Proteomes" id="UP000028870"/>
    </source>
</evidence>
<sequence length="67" mass="7002">MVATSTGPGQRTMSAPILRQPRVRIARLGSSVLPKRDATVTTAGPSVRAAKTATIMPMASGIPRETK</sequence>
<comment type="caution">
    <text evidence="1">The sequence shown here is derived from an EMBL/GenBank/DDBJ whole genome shotgun (WGS) entry which is preliminary data.</text>
</comment>
<dbReference type="EMBL" id="CCBB010000002">
    <property type="protein sequence ID" value="CDO09040.1"/>
    <property type="molecule type" value="Genomic_DNA"/>
</dbReference>
<dbReference type="STRING" id="258533.BN977_03860"/>
<dbReference type="AlphaFoldDB" id="W9BL51"/>
<dbReference type="Proteomes" id="UP000028870">
    <property type="component" value="Unassembled WGS sequence"/>
</dbReference>
<protein>
    <submittedName>
        <fullName evidence="1">Uncharacterized protein</fullName>
    </submittedName>
</protein>
<accession>W9BL51</accession>
<name>W9BL51_MYCCO</name>
<gene>
    <name evidence="1" type="ORF">BN977_03860</name>
</gene>
<keyword evidence="2" id="KW-1185">Reference proteome</keyword>
<evidence type="ECO:0000313" key="1">
    <source>
        <dbReference type="EMBL" id="CDO09040.1"/>
    </source>
</evidence>